<dbReference type="PROSITE" id="PS50252">
    <property type="entry name" value="TBOX_3"/>
    <property type="match status" value="1"/>
</dbReference>
<evidence type="ECO:0000256" key="5">
    <source>
        <dbReference type="ARBA" id="ARBA00023242"/>
    </source>
</evidence>
<dbReference type="CDD" id="cd18911">
    <property type="entry name" value="bHLHzip_MGA"/>
    <property type="match status" value="1"/>
</dbReference>
<feature type="region of interest" description="Disordered" evidence="7">
    <location>
        <begin position="968"/>
        <end position="990"/>
    </location>
</feature>
<sequence length="2956" mass="323545">MEEKQQIILANQDGGTVAGTAPTFFVILKQPGNGKTDQGILVTNRDACALASSVSSPGKAKGKICLPADCTVGGITVTLDNNSMWNEFYHRSTEMILTKQGRRMFPYCRYWITGLDSNMKYILVMDISPVDNHRYKWNGRWWEPSGKAEPHVLGRVFIHPESPSTGHYWMHQPVSFYKLKLTNNTLDQEGHIILHSMHRYLPRLHLVPAEKATEVIQLNGPGVHTFTFPQTEFFAVTAYQNIQITQLKIDYNPFAKGFRDDGLNSKPQRDGKQKNSSDQEGNSVPSSPGQRVRLTEGEGSEIQLPDSDSLSRVHETSGKGLEKTSLNIKRDLLGFVDIDSLDEVPQLKQEVSESLVASNFEDGSHAASPLDPNGNFNVVIKEEPLDDYEYGLGECPEGVTVKQEETDEETDVYSNSDDDPILEKQLKRHNKVDSLEADHSSSKWLPNSPSGVAKAKMFKLDAGKMPVVYLEPCAVTKSTVKISELPDNMLSTSRKDKSSVLTELDYLPMYVENSNETAFCLGKESENSLRKHSPDLRVVQKYPSLKEPQWKYPDISDSFNTERILDSSKSSAGDSFLGKEDLGRKRTTMLKISTASKAVNANQNTSSNVPGKRGRPRKLKLSKAGRPPKNIGKSLTSTKNTPMGPGSTFPDVKPDLEDVDGVLFVSFESKEALDIHAVDGTTEEPCSLQASTTNDPGCRARISQLEKELIEDLKALRHKQVIHPGLQEVGLKLNSVDPTMSIDLKYLGVQLPLAPATSFSFWNPTGTNPASPDAGFPFVSRTGKTNDFTKIKGWRGKFHSASASRNEGGNSESSLKNRSAFCSDKLDEYLENEGKLMETSMGFSSNAPASPVVYQLPTKSTSYVRTLDSVLKKQSTISPSTSYSLKPHSVPPASRKVKSQNKQATCSGRTKSSYKSILPYPVSPKQKHTHMIPGDKVTKNSSSTISENQVNNFVVPTLDENTFPKQISLRQAHQQQQQQQQGTRPPGLSKSQVKLMDLEDCALWEGKPRTYITEERADVSLTTLLTAQASLKTKPIHTIIRKRAPPCNNDFCRLGCICSSLALEKRQPAHCRRPDCMFGCTCLKRKVVLVKGGSKTKHFQRKAAHRDPVFYDPLGEEQREEEETVKEEEEQLKEKKKRKKLEYTICETEPEQPVRHYPLWVKVEGEVDPEPVYIPTPSVIEPMKPLLLPQPEVLSATVKGKLLTGIKPARAYTPKPNPVIREEDKDPIYLYFESMMTCARVRVYERKKEEQRQPSPSPSPSFQQQGSCHSSPENCSVKEPDSEQQPLKPVTCDLEDDSDKSQEKSWKSSCNEGESSSTSYVHQRSPGGPTKLIEIISDCNWEEDRSKILSILSQHINSNMPQSLKVASNAKVAASRKPRTLLPSTSNSKTASSSGTTTNRPGKHLKAFVPAKRPIAARPSPGGVFTQFVMSKVGALQQKIPGVSTPQPLTGPQKFSIRPSPVMVVTPVVSSEPVQVCSPVTAAVTTTTPQVFLENVTAVTPVTAISDVGIKETTYSSGATTAGVVEVSETNTSTPVTPTQSTATVNLIKTTGITTPVASVAFPKSLVASPPTITLPVASTASTSIVVVTTAASSSMVTTPTSSLGSVPIILSGIDGSPPVSQRPENAPQIPVATPQVSPNTVKRPGPRLLLIPVQQGSPTLRPVPNTQLQGHRMVLQPVRSPSGMNLFRHPNGQIVQLLPLHQLRGSNTQPNLQPVVFRNPGSVMGIRLPTPSKPSETPPSSASSSAFSVMNPVIQAVGSSPAVNVITQAPSLLSSGPSFVSQSGTLTLRISPPEPQSFASKTGSETKITYSSGGQPVGTASLIPLQSGSFALLQLPGQKPVPSSILQHVASLQMKRESQNADQKDQTSFLKREQATKKALQSEGEGIDPEANIIKQNLGATPSEEILNDSLEDGGDHLDEESLIKEGPATVKPCEHSCSTGSHTGEDCKDSDEEFGIRNHNNSKEKLTVLEVKTVSEKASNMTVQSVNNVQLKKLGGVKVEQQKGLDDPEEKSNEFPVISKEESKLELSGSKVVEQQSNPQPEAKEKGCGDSLEKDSIRERWRKHLKGPLTPKCGGTSQECKKDGDEQLVKETKTCQGNSDLFQQEQGISDLLGKNGTTENVGVLKTECDSWSRISSPAAFSIVPGRATKGSRGEGHFQGHLLLSGEHIQPKQEKKGRRSSADFAVLDLEEEDEEDENEKTDDSIDEIVDVVSDYQSEEVDDVEKVNNCVEYIEDDEEQVDIETVEELSEEVNVAHMKTTAAHTQPFKQPCRTHISADEKVAEKSRKAPPIPLKLKPDYWSEKLQKEAEAFAYYRRTHTANERRRRGEMRDLFEKLKITLGLLHSSKVSKSLILTRAFSEIQGLTDQADKLIGQKNLLTRKRNILIRKVSSLSGKTEEVVLKKLEYIYAKQQALEAQKRKKKMGSDEFDVSHRTSKQQEGSSASSVDLGQMVINNRKGKPLILSRKRDQATENTSPSNTPHTSANIVMTPQGQLLTLKGPLFSGPVVTVSPALLEADLKPQVASSAVAQSENDDLFMMPRIVNVTSLATEGGLVDMGGSKYPHEVPAGKSPDHLKNTVRNEDNSFEDSGRISSRGNHRDGRMALGPTQVFLANKDSGFPQIVDVSSMQEAQEFLPKKISSDMRGIQYKWKESESRREKLKPKESPFHKLKMKDLKDSSIEMELRKVASAIEEAALDPSELLTNMEDEDDTDETLTSLLNEIAFLNQQLNDDSVSLAELPNSVDTEFPGDARRAFITKLPPGNRAAFQVGHLGSDLKELPDVQGESDSVSPLLLHLEDDDFSENEKQLAEQASEPDVLKIVIDSEIKDSLLSHRKAGDGGKSTSGIPAEPESVSSPPILHMKAGLENNSTDTLWRPMPKLAPLGLKVANPSSDADGQSLKVMPCLAPIAAKVGSVGHKMNLTGNDQECRESKVMPALAPVVAKLGNSGASPSSAGK</sequence>
<dbReference type="InterPro" id="IPR001699">
    <property type="entry name" value="TF_T-box"/>
</dbReference>
<name>A0ABM1C945_CERSS</name>
<feature type="region of interest" description="Disordered" evidence="7">
    <location>
        <begin position="1856"/>
        <end position="1891"/>
    </location>
</feature>
<evidence type="ECO:0000259" key="8">
    <source>
        <dbReference type="PROSITE" id="PS50252"/>
    </source>
</evidence>
<feature type="region of interest" description="Disordered" evidence="7">
    <location>
        <begin position="1114"/>
        <end position="1133"/>
    </location>
</feature>
<feature type="region of interest" description="Disordered" evidence="7">
    <location>
        <begin position="2421"/>
        <end position="2447"/>
    </location>
</feature>
<feature type="compositionally biased region" description="Polar residues" evidence="7">
    <location>
        <begin position="278"/>
        <end position="289"/>
    </location>
</feature>
<dbReference type="InterPro" id="IPR018186">
    <property type="entry name" value="TF_T-box_CS"/>
</dbReference>
<keyword evidence="10" id="KW-1185">Reference proteome</keyword>
<feature type="compositionally biased region" description="Polar residues" evidence="7">
    <location>
        <begin position="2438"/>
        <end position="2447"/>
    </location>
</feature>
<feature type="region of interest" description="Disordered" evidence="7">
    <location>
        <begin position="1368"/>
        <end position="1403"/>
    </location>
</feature>
<dbReference type="SUPFAM" id="SSF49417">
    <property type="entry name" value="p53-like transcription factors"/>
    <property type="match status" value="1"/>
</dbReference>
<dbReference type="Proteomes" id="UP000694910">
    <property type="component" value="Unplaced"/>
</dbReference>
<dbReference type="InterPro" id="IPR036960">
    <property type="entry name" value="T-box_sf"/>
</dbReference>
<evidence type="ECO:0000256" key="1">
    <source>
        <dbReference type="ARBA" id="ARBA00004123"/>
    </source>
</evidence>
<dbReference type="Gene3D" id="2.60.40.820">
    <property type="entry name" value="Transcription factor, T-box"/>
    <property type="match status" value="1"/>
</dbReference>
<feature type="region of interest" description="Disordered" evidence="7">
    <location>
        <begin position="876"/>
        <end position="943"/>
    </location>
</feature>
<feature type="compositionally biased region" description="Low complexity" evidence="7">
    <location>
        <begin position="1307"/>
        <end position="1319"/>
    </location>
</feature>
<dbReference type="PRINTS" id="PR00937">
    <property type="entry name" value="TBOX"/>
</dbReference>
<feature type="compositionally biased region" description="Polar residues" evidence="7">
    <location>
        <begin position="900"/>
        <end position="915"/>
    </location>
</feature>
<dbReference type="InterPro" id="IPR036638">
    <property type="entry name" value="HLH_DNA-bd_sf"/>
</dbReference>
<dbReference type="Pfam" id="PF00907">
    <property type="entry name" value="T-box"/>
    <property type="match status" value="1"/>
</dbReference>
<comment type="caution">
    <text evidence="6">Lacks conserved residue(s) required for the propagation of feature annotation.</text>
</comment>
<dbReference type="PANTHER" id="PTHR11267">
    <property type="entry name" value="T-BOX PROTEIN-RELATED"/>
    <property type="match status" value="1"/>
</dbReference>
<dbReference type="PANTHER" id="PTHR11267:SF32">
    <property type="entry name" value="MAX GENE-ASSOCIATED PROTEIN"/>
    <property type="match status" value="1"/>
</dbReference>
<dbReference type="RefSeq" id="XP_014636076.1">
    <property type="nucleotide sequence ID" value="XM_014780590.1"/>
</dbReference>
<accession>A0ABM1C945</accession>
<dbReference type="InterPro" id="IPR037935">
    <property type="entry name" value="MAX_gene-associated_bHLHzip"/>
</dbReference>
<feature type="compositionally biased region" description="Basic and acidic residues" evidence="7">
    <location>
        <begin position="2044"/>
        <end position="2054"/>
    </location>
</feature>
<feature type="region of interest" description="Disordered" evidence="7">
    <location>
        <begin position="1785"/>
        <end position="1814"/>
    </location>
</feature>
<feature type="region of interest" description="Disordered" evidence="7">
    <location>
        <begin position="259"/>
        <end position="319"/>
    </location>
</feature>
<feature type="compositionally biased region" description="Polar residues" evidence="7">
    <location>
        <begin position="593"/>
        <end position="609"/>
    </location>
</feature>
<evidence type="ECO:0000256" key="7">
    <source>
        <dbReference type="SAM" id="MobiDB-lite"/>
    </source>
</evidence>
<dbReference type="Pfam" id="PF16059">
    <property type="entry name" value="MGA_dom"/>
    <property type="match status" value="1"/>
</dbReference>
<keyword evidence="5 6" id="KW-0539">Nucleus</keyword>
<feature type="region of interest" description="Disordered" evidence="7">
    <location>
        <begin position="2565"/>
        <end position="2602"/>
    </location>
</feature>
<feature type="compositionally biased region" description="Basic and acidic residues" evidence="7">
    <location>
        <begin position="2571"/>
        <end position="2583"/>
    </location>
</feature>
<evidence type="ECO:0000313" key="10">
    <source>
        <dbReference type="Proteomes" id="UP000694910"/>
    </source>
</evidence>
<dbReference type="Pfam" id="PF00010">
    <property type="entry name" value="HLH"/>
    <property type="match status" value="1"/>
</dbReference>
<organism evidence="10 11">
    <name type="scientific">Ceratotherium simum simum</name>
    <name type="common">Southern white rhinoceros</name>
    <dbReference type="NCBI Taxonomy" id="73337"/>
    <lineage>
        <taxon>Eukaryota</taxon>
        <taxon>Metazoa</taxon>
        <taxon>Chordata</taxon>
        <taxon>Craniata</taxon>
        <taxon>Vertebrata</taxon>
        <taxon>Euteleostomi</taxon>
        <taxon>Mammalia</taxon>
        <taxon>Eutheria</taxon>
        <taxon>Laurasiatheria</taxon>
        <taxon>Perissodactyla</taxon>
        <taxon>Rhinocerotidae</taxon>
        <taxon>Ceratotherium</taxon>
    </lineage>
</organism>
<feature type="compositionally biased region" description="Basic and acidic residues" evidence="7">
    <location>
        <begin position="259"/>
        <end position="277"/>
    </location>
</feature>
<feature type="domain" description="T-box" evidence="8">
    <location>
        <begin position="79"/>
        <end position="260"/>
    </location>
</feature>
<feature type="compositionally biased region" description="Basic and acidic residues" evidence="7">
    <location>
        <begin position="1856"/>
        <end position="1877"/>
    </location>
</feature>
<dbReference type="PROSITE" id="PS50888">
    <property type="entry name" value="BHLH"/>
    <property type="match status" value="1"/>
</dbReference>
<keyword evidence="4" id="KW-0804">Transcription</keyword>
<comment type="subcellular location">
    <subcellularLocation>
        <location evidence="1 6">Nucleus</location>
    </subcellularLocation>
</comment>
<dbReference type="GeneID" id="101398914"/>
<gene>
    <name evidence="11" type="primary">LOC101398914</name>
</gene>
<evidence type="ECO:0000259" key="9">
    <source>
        <dbReference type="PROSITE" id="PS50888"/>
    </source>
</evidence>
<dbReference type="InterPro" id="IPR046360">
    <property type="entry name" value="T-box_DNA-bd"/>
</dbReference>
<feature type="compositionally biased region" description="Low complexity" evidence="7">
    <location>
        <begin position="1384"/>
        <end position="1398"/>
    </location>
</feature>
<feature type="compositionally biased region" description="Basic and acidic residues" evidence="7">
    <location>
        <begin position="2002"/>
        <end position="2027"/>
    </location>
</feature>
<dbReference type="InterPro" id="IPR032060">
    <property type="entry name" value="MGA_dom"/>
</dbReference>
<feature type="compositionally biased region" description="Basic and acidic residues" evidence="7">
    <location>
        <begin position="309"/>
        <end position="319"/>
    </location>
</feature>
<proteinExistence type="predicted"/>
<keyword evidence="3 6" id="KW-0238">DNA-binding</keyword>
<feature type="compositionally biased region" description="Basic and acidic residues" evidence="7">
    <location>
        <begin position="2424"/>
        <end position="2433"/>
    </location>
</feature>
<feature type="compositionally biased region" description="Polar residues" evidence="7">
    <location>
        <begin position="1798"/>
        <end position="1814"/>
    </location>
</feature>
<reference evidence="11" key="1">
    <citation type="submission" date="2025-08" db="UniProtKB">
        <authorList>
            <consortium name="RefSeq"/>
        </authorList>
    </citation>
    <scope>IDENTIFICATION</scope>
</reference>
<feature type="compositionally biased region" description="Basic residues" evidence="7">
    <location>
        <begin position="612"/>
        <end position="623"/>
    </location>
</feature>
<dbReference type="InterPro" id="IPR011598">
    <property type="entry name" value="bHLH_dom"/>
</dbReference>
<evidence type="ECO:0000256" key="2">
    <source>
        <dbReference type="ARBA" id="ARBA00023015"/>
    </source>
</evidence>
<feature type="region of interest" description="Disordered" evidence="7">
    <location>
        <begin position="1618"/>
        <end position="1645"/>
    </location>
</feature>
<feature type="region of interest" description="Disordered" evidence="7">
    <location>
        <begin position="1246"/>
        <end position="1329"/>
    </location>
</feature>
<feature type="region of interest" description="Disordered" evidence="7">
    <location>
        <begin position="2461"/>
        <end position="2486"/>
    </location>
</feature>
<dbReference type="InterPro" id="IPR008967">
    <property type="entry name" value="p53-like_TF_DNA-bd_sf"/>
</dbReference>
<feature type="region of interest" description="Disordered" evidence="7">
    <location>
        <begin position="2002"/>
        <end position="2054"/>
    </location>
</feature>
<evidence type="ECO:0000256" key="4">
    <source>
        <dbReference type="ARBA" id="ARBA00023163"/>
    </source>
</evidence>
<feature type="domain" description="BHLH" evidence="9">
    <location>
        <begin position="2314"/>
        <end position="2365"/>
    </location>
</feature>
<feature type="region of interest" description="Disordered" evidence="7">
    <location>
        <begin position="593"/>
        <end position="652"/>
    </location>
</feature>
<evidence type="ECO:0000256" key="3">
    <source>
        <dbReference type="ARBA" id="ARBA00023125"/>
    </source>
</evidence>
<dbReference type="SMART" id="SM00425">
    <property type="entry name" value="TBOX"/>
    <property type="match status" value="1"/>
</dbReference>
<feature type="region of interest" description="Disordered" evidence="7">
    <location>
        <begin position="2832"/>
        <end position="2857"/>
    </location>
</feature>
<dbReference type="SMART" id="SM00353">
    <property type="entry name" value="HLH"/>
    <property type="match status" value="1"/>
</dbReference>
<evidence type="ECO:0000256" key="6">
    <source>
        <dbReference type="PROSITE-ProRule" id="PRU00201"/>
    </source>
</evidence>
<evidence type="ECO:0000313" key="11">
    <source>
        <dbReference type="RefSeq" id="XP_014636076.1"/>
    </source>
</evidence>
<feature type="compositionally biased region" description="Acidic residues" evidence="7">
    <location>
        <begin position="1114"/>
        <end position="1131"/>
    </location>
</feature>
<feature type="compositionally biased region" description="Polar residues" evidence="7">
    <location>
        <begin position="2472"/>
        <end position="2486"/>
    </location>
</feature>
<dbReference type="Gene3D" id="4.10.280.10">
    <property type="entry name" value="Helix-loop-helix DNA-binding domain"/>
    <property type="match status" value="1"/>
</dbReference>
<dbReference type="PROSITE" id="PS01264">
    <property type="entry name" value="TBOX_2"/>
    <property type="match status" value="1"/>
</dbReference>
<protein>
    <submittedName>
        <fullName evidence="11">MAX gene-associated protein isoform X4</fullName>
    </submittedName>
</protein>
<keyword evidence="2" id="KW-0805">Transcription regulation</keyword>
<dbReference type="SUPFAM" id="SSF47459">
    <property type="entry name" value="HLH, helix-loop-helix DNA-binding domain"/>
    <property type="match status" value="1"/>
</dbReference>
<dbReference type="CDD" id="cd20195">
    <property type="entry name" value="T-box_MGA-like"/>
    <property type="match status" value="1"/>
</dbReference>